<keyword evidence="1 2" id="KW-0539">Nucleus</keyword>
<organism evidence="4 5">
    <name type="scientific">Sistotremastrum niveocremeum HHB9708</name>
    <dbReference type="NCBI Taxonomy" id="1314777"/>
    <lineage>
        <taxon>Eukaryota</taxon>
        <taxon>Fungi</taxon>
        <taxon>Dikarya</taxon>
        <taxon>Basidiomycota</taxon>
        <taxon>Agaricomycotina</taxon>
        <taxon>Agaricomycetes</taxon>
        <taxon>Sistotremastrales</taxon>
        <taxon>Sistotremastraceae</taxon>
        <taxon>Sertulicium</taxon>
        <taxon>Sertulicium niveocremeum</taxon>
    </lineage>
</organism>
<keyword evidence="5" id="KW-1185">Reference proteome</keyword>
<evidence type="ECO:0000256" key="2">
    <source>
        <dbReference type="PROSITE-ProRule" id="PRU00376"/>
    </source>
</evidence>
<dbReference type="Pfam" id="PF22951">
    <property type="entry name" value="3HBD"/>
    <property type="match status" value="1"/>
</dbReference>
<comment type="subcellular location">
    <subcellularLocation>
        <location evidence="2">Nucleus</location>
    </subcellularLocation>
</comment>
<evidence type="ECO:0000313" key="5">
    <source>
        <dbReference type="Proteomes" id="UP000076722"/>
    </source>
</evidence>
<dbReference type="InterPro" id="IPR055129">
    <property type="entry name" value="YEATS_dom"/>
</dbReference>
<sequence>MEDGGLERNHLPTVDYPQDEHINAEPADADVRRQATMAAIRDIVLQQIDLEISMKTMFIEATEARINWATHLQDAVAAPPAPDYYALSALQEAADNALHSIDATLSTVFQHDAPWDRTAFRSSLSPIDHPLPKTRPLPRTRGRLPPTELYVQNAFTSPPLVARLACSACGRYDVPTIQGLLNHCRLSHHRDYTSHDELVEACGQILSPEEAQSVIESGIDVKVVNLPSLRRLFQRAVDGDEKPGATMPSQSELWRGNLLSRSLGLHKDTPALAPFLGREPKRRLIHVYDDDEDDVDILSVDPNMHRSNALGRPRMQFSSWNESDDDMQADALPILSHPKAQIVARARLDQHDLSRFHVKRRVIIADRSLSFPLESQTPSCTHIWMISVTSPAYGEHVTTFVKSVSLDCLTQPSVFETTMTVASYPFCLIGVTDKPFLAKVTLNFCGIQNPPLSLEQWVDVDRSRAMKAVLGEEQLVDVELSKDTSFLPEKTGPQLKRLEDEMKALIASRAEQSKSSPSSAALDFDTAMKSLLLQYPLIAENKNPQSIGRLNLPGVAGGVIKRRPPRLPYNPAASEARLNSMVPGRRKALEWRRAQVMSEAYNRLVGSDDARTAASTGAVLRWIRAHTPKDTPLQTSQPPVTVTPTGGPQIACCTTCGLLSVQHMQGLHVENVLGRICGTATTDRPIVDTNWLMVPRANRKAYPSNRVFPPFSDCDLVEACPPSMLIAVQKIMDRLLNRQHGERIPGLKSAEEDNLPGLSLVGRAEAHAKLAPAALLSLATHSFIKMFIRLGLFSLREHMAKSHVPPLPRNMVAQTVLTPSHVLRGVYRVAINGGIHEALFLGHARLGTTNPPEGHLPVLPTFPTLEATNRSQTCSSPGSLCIL</sequence>
<dbReference type="GO" id="GO:0005634">
    <property type="term" value="C:nucleus"/>
    <property type="evidence" value="ECO:0007669"/>
    <property type="project" value="UniProtKB-SubCell"/>
</dbReference>
<name>A0A164UHE1_9AGAM</name>
<evidence type="ECO:0000259" key="3">
    <source>
        <dbReference type="PROSITE" id="PS51037"/>
    </source>
</evidence>
<dbReference type="Proteomes" id="UP000076722">
    <property type="component" value="Unassembled WGS sequence"/>
</dbReference>
<dbReference type="Pfam" id="PF25909">
    <property type="entry name" value="zf-C2H2_AHC1"/>
    <property type="match status" value="1"/>
</dbReference>
<dbReference type="OrthoDB" id="1741717at2759"/>
<evidence type="ECO:0000313" key="4">
    <source>
        <dbReference type="EMBL" id="KZS93234.1"/>
    </source>
</evidence>
<dbReference type="EMBL" id="KV419407">
    <property type="protein sequence ID" value="KZS93234.1"/>
    <property type="molecule type" value="Genomic_DNA"/>
</dbReference>
<evidence type="ECO:0000256" key="1">
    <source>
        <dbReference type="ARBA" id="ARBA00023242"/>
    </source>
</evidence>
<dbReference type="STRING" id="1314777.A0A164UHE1"/>
<dbReference type="AlphaFoldDB" id="A0A164UHE1"/>
<dbReference type="InterPro" id="IPR055127">
    <property type="entry name" value="YEATS2_3HBD"/>
</dbReference>
<gene>
    <name evidence="4" type="ORF">SISNIDRAFT_73171</name>
</gene>
<dbReference type="PROSITE" id="PS51037">
    <property type="entry name" value="YEATS"/>
    <property type="match status" value="1"/>
</dbReference>
<dbReference type="Gene3D" id="2.60.40.1970">
    <property type="entry name" value="YEATS domain"/>
    <property type="match status" value="1"/>
</dbReference>
<feature type="domain" description="YEATS" evidence="3">
    <location>
        <begin position="352"/>
        <end position="490"/>
    </location>
</feature>
<reference evidence="4 5" key="1">
    <citation type="journal article" date="2016" name="Mol. Biol. Evol.">
        <title>Comparative Genomics of Early-Diverging Mushroom-Forming Fungi Provides Insights into the Origins of Lignocellulose Decay Capabilities.</title>
        <authorList>
            <person name="Nagy L.G."/>
            <person name="Riley R."/>
            <person name="Tritt A."/>
            <person name="Adam C."/>
            <person name="Daum C."/>
            <person name="Floudas D."/>
            <person name="Sun H."/>
            <person name="Yadav J.S."/>
            <person name="Pangilinan J."/>
            <person name="Larsson K.H."/>
            <person name="Matsuura K."/>
            <person name="Barry K."/>
            <person name="Labutti K."/>
            <person name="Kuo R."/>
            <person name="Ohm R.A."/>
            <person name="Bhattacharya S.S."/>
            <person name="Shirouzu T."/>
            <person name="Yoshinaga Y."/>
            <person name="Martin F.M."/>
            <person name="Grigoriev I.V."/>
            <person name="Hibbett D.S."/>
        </authorList>
    </citation>
    <scope>NUCLEOTIDE SEQUENCE [LARGE SCALE GENOMIC DNA]</scope>
    <source>
        <strain evidence="4 5">HHB9708</strain>
    </source>
</reference>
<dbReference type="InterPro" id="IPR038704">
    <property type="entry name" value="YEAST_sf"/>
</dbReference>
<accession>A0A164UHE1</accession>
<proteinExistence type="predicted"/>
<protein>
    <recommendedName>
        <fullName evidence="3">YEATS domain-containing protein</fullName>
    </recommendedName>
</protein>
<dbReference type="InterPro" id="IPR058706">
    <property type="entry name" value="zf-C2H2_AHC1-like"/>
</dbReference>